<dbReference type="OMA" id="KANESGF"/>
<dbReference type="EMBL" id="LFYR01001623">
    <property type="protein sequence ID" value="KMZ60299.1"/>
    <property type="molecule type" value="Genomic_DNA"/>
</dbReference>
<name>A0A0K9NU43_ZOSMR</name>
<proteinExistence type="predicted"/>
<dbReference type="SUPFAM" id="SSF53756">
    <property type="entry name" value="UDP-Glycosyltransferase/glycogen phosphorylase"/>
    <property type="match status" value="1"/>
</dbReference>
<gene>
    <name evidence="1" type="ORF">ZOSMA_5G01660</name>
</gene>
<evidence type="ECO:0000313" key="2">
    <source>
        <dbReference type="Proteomes" id="UP000036987"/>
    </source>
</evidence>
<dbReference type="PANTHER" id="PTHR33986">
    <property type="entry name" value="OS02G0535700 PROTEIN"/>
    <property type="match status" value="1"/>
</dbReference>
<evidence type="ECO:0000313" key="1">
    <source>
        <dbReference type="EMBL" id="KMZ60299.1"/>
    </source>
</evidence>
<keyword evidence="2" id="KW-1185">Reference proteome</keyword>
<dbReference type="Pfam" id="PF06258">
    <property type="entry name" value="Mito_fiss_Elm1"/>
    <property type="match status" value="1"/>
</dbReference>
<accession>A0A0K9NU43</accession>
<protein>
    <submittedName>
        <fullName evidence="1">Nucleoside-diphosphate-sugar epimerase</fullName>
    </submittedName>
</protein>
<dbReference type="OrthoDB" id="1856981at2759"/>
<dbReference type="Proteomes" id="UP000036987">
    <property type="component" value="Unassembled WGS sequence"/>
</dbReference>
<reference evidence="2" key="1">
    <citation type="journal article" date="2016" name="Nature">
        <title>The genome of the seagrass Zostera marina reveals angiosperm adaptation to the sea.</title>
        <authorList>
            <person name="Olsen J.L."/>
            <person name="Rouze P."/>
            <person name="Verhelst B."/>
            <person name="Lin Y.-C."/>
            <person name="Bayer T."/>
            <person name="Collen J."/>
            <person name="Dattolo E."/>
            <person name="De Paoli E."/>
            <person name="Dittami S."/>
            <person name="Maumus F."/>
            <person name="Michel G."/>
            <person name="Kersting A."/>
            <person name="Lauritano C."/>
            <person name="Lohaus R."/>
            <person name="Toepel M."/>
            <person name="Tonon T."/>
            <person name="Vanneste K."/>
            <person name="Amirebrahimi M."/>
            <person name="Brakel J."/>
            <person name="Bostroem C."/>
            <person name="Chovatia M."/>
            <person name="Grimwood J."/>
            <person name="Jenkins J.W."/>
            <person name="Jueterbock A."/>
            <person name="Mraz A."/>
            <person name="Stam W.T."/>
            <person name="Tice H."/>
            <person name="Bornberg-Bauer E."/>
            <person name="Green P.J."/>
            <person name="Pearson G.A."/>
            <person name="Procaccini G."/>
            <person name="Duarte C.M."/>
            <person name="Schmutz J."/>
            <person name="Reusch T.B.H."/>
            <person name="Van de Peer Y."/>
        </authorList>
    </citation>
    <scope>NUCLEOTIDE SEQUENCE [LARGE SCALE GENOMIC DNA]</scope>
    <source>
        <strain evidence="2">cv. Finnish</strain>
    </source>
</reference>
<organism evidence="1 2">
    <name type="scientific">Zostera marina</name>
    <name type="common">Eelgrass</name>
    <dbReference type="NCBI Taxonomy" id="29655"/>
    <lineage>
        <taxon>Eukaryota</taxon>
        <taxon>Viridiplantae</taxon>
        <taxon>Streptophyta</taxon>
        <taxon>Embryophyta</taxon>
        <taxon>Tracheophyta</taxon>
        <taxon>Spermatophyta</taxon>
        <taxon>Magnoliopsida</taxon>
        <taxon>Liliopsida</taxon>
        <taxon>Zosteraceae</taxon>
        <taxon>Zostera</taxon>
    </lineage>
</organism>
<dbReference type="InterPro" id="IPR009367">
    <property type="entry name" value="Elm1-like"/>
</dbReference>
<sequence>MGPIRLPEPPSNFRTPEIFVGGTYNVIKRAVVIGNGFPGAENQSIGLVRALGLSDNHFLYRVMRPKGGVNEWLRWLPVSFHKKLDCVVRRILGNPQLLSLVGQKMRASFPAKSGENIGLSSVLEADADQIATMARETFEREGPLLVVASGRDTISLASSIKRLSPEHVFLVQIQHPRLQLERFDLVVTPRHDYYNLTPRGKQEIPWFLRKWITPREPPNKSVFLTVGALHQADSASLRKAATEWHDKFSFLPKPLLVVNIGGPTSHCFYNVDLARQLVYSLENVIATCGSVRISFSRRTPQKVSDIIYKAFSNNPKVYIWRGEGKNPHLGHLAWANAFVITADSISMLSEACSTGKPVYVIGAERCKWKFSAFHKTLRDRGLVRPFIGNEDISESWSYPPLKDMADAASQVRQALAEERGWTL</sequence>
<comment type="caution">
    <text evidence="1">The sequence shown here is derived from an EMBL/GenBank/DDBJ whole genome shotgun (WGS) entry which is preliminary data.</text>
</comment>
<dbReference type="AlphaFoldDB" id="A0A0K9NU43"/>
<dbReference type="PANTHER" id="PTHR33986:SF15">
    <property type="entry name" value="MITOCHONDRIAL FISSION PROTEIN ELM1"/>
    <property type="match status" value="1"/>
</dbReference>